<reference evidence="2" key="1">
    <citation type="submission" date="2020-06" db="EMBL/GenBank/DDBJ databases">
        <authorList>
            <consortium name="Plant Systems Biology data submission"/>
        </authorList>
    </citation>
    <scope>NUCLEOTIDE SEQUENCE</scope>
    <source>
        <strain evidence="2">D6</strain>
    </source>
</reference>
<organism evidence="2 3">
    <name type="scientific">Seminavis robusta</name>
    <dbReference type="NCBI Taxonomy" id="568900"/>
    <lineage>
        <taxon>Eukaryota</taxon>
        <taxon>Sar</taxon>
        <taxon>Stramenopiles</taxon>
        <taxon>Ochrophyta</taxon>
        <taxon>Bacillariophyta</taxon>
        <taxon>Bacillariophyceae</taxon>
        <taxon>Bacillariophycidae</taxon>
        <taxon>Naviculales</taxon>
        <taxon>Naviculaceae</taxon>
        <taxon>Seminavis</taxon>
    </lineage>
</organism>
<feature type="compositionally biased region" description="Polar residues" evidence="1">
    <location>
        <begin position="48"/>
        <end position="59"/>
    </location>
</feature>
<evidence type="ECO:0000256" key="1">
    <source>
        <dbReference type="SAM" id="MobiDB-lite"/>
    </source>
</evidence>
<keyword evidence="3" id="KW-1185">Reference proteome</keyword>
<dbReference type="Proteomes" id="UP001153069">
    <property type="component" value="Unassembled WGS sequence"/>
</dbReference>
<evidence type="ECO:0000313" key="2">
    <source>
        <dbReference type="EMBL" id="CAB9528366.1"/>
    </source>
</evidence>
<feature type="compositionally biased region" description="Polar residues" evidence="1">
    <location>
        <begin position="108"/>
        <end position="117"/>
    </location>
</feature>
<proteinExistence type="predicted"/>
<dbReference type="AlphaFoldDB" id="A0A9N8EW68"/>
<protein>
    <submittedName>
        <fullName evidence="2">Uncharacterized protein</fullName>
    </submittedName>
</protein>
<comment type="caution">
    <text evidence="2">The sequence shown here is derived from an EMBL/GenBank/DDBJ whole genome shotgun (WGS) entry which is preliminary data.</text>
</comment>
<sequence length="117" mass="12672">MTTTSTSNLISNDLIELNNKTEWPPLVDTTAQGAGRNDTAKTCWPQRGDSTMRSPTVSISRRGPDLIIKATRKKKFHLKPDILSALHGCHEVPTPSHASAGDTYNPMIDTTESSAAP</sequence>
<accession>A0A9N8EW68</accession>
<evidence type="ECO:0000313" key="3">
    <source>
        <dbReference type="Proteomes" id="UP001153069"/>
    </source>
</evidence>
<feature type="region of interest" description="Disordered" evidence="1">
    <location>
        <begin position="93"/>
        <end position="117"/>
    </location>
</feature>
<dbReference type="EMBL" id="CAICTM010002206">
    <property type="protein sequence ID" value="CAB9528366.1"/>
    <property type="molecule type" value="Genomic_DNA"/>
</dbReference>
<name>A0A9N8EW68_9STRA</name>
<feature type="region of interest" description="Disordered" evidence="1">
    <location>
        <begin position="25"/>
        <end position="62"/>
    </location>
</feature>
<gene>
    <name evidence="2" type="ORF">SEMRO_2208_G319140.1</name>
</gene>